<evidence type="ECO:0000313" key="8">
    <source>
        <dbReference type="Proteomes" id="UP000549616"/>
    </source>
</evidence>
<dbReference type="Gene3D" id="3.40.50.720">
    <property type="entry name" value="NAD(P)-binding Rossmann-like Domain"/>
    <property type="match status" value="2"/>
</dbReference>
<dbReference type="PANTHER" id="PTHR10996">
    <property type="entry name" value="2-HYDROXYACID DEHYDROGENASE-RELATED"/>
    <property type="match status" value="1"/>
</dbReference>
<accession>A0A853B4D6</accession>
<dbReference type="RefSeq" id="WP_179774085.1">
    <property type="nucleotide sequence ID" value="NZ_JACCFK010000001.1"/>
</dbReference>
<dbReference type="FunFam" id="3.40.50.720:FF:000203">
    <property type="entry name" value="D-3-phosphoglycerate dehydrogenase (SerA)"/>
    <property type="match status" value="1"/>
</dbReference>
<dbReference type="PROSITE" id="PS00671">
    <property type="entry name" value="D_2_HYDROXYACID_DH_3"/>
    <property type="match status" value="1"/>
</dbReference>
<dbReference type="SUPFAM" id="SSF52283">
    <property type="entry name" value="Formate/glycerate dehydrogenase catalytic domain-like"/>
    <property type="match status" value="1"/>
</dbReference>
<dbReference type="GO" id="GO:0005829">
    <property type="term" value="C:cytosol"/>
    <property type="evidence" value="ECO:0007669"/>
    <property type="project" value="TreeGrafter"/>
</dbReference>
<dbReference type="GO" id="GO:0030267">
    <property type="term" value="F:glyoxylate reductase (NADPH) activity"/>
    <property type="evidence" value="ECO:0007669"/>
    <property type="project" value="TreeGrafter"/>
</dbReference>
<proteinExistence type="inferred from homology"/>
<dbReference type="GO" id="GO:0016618">
    <property type="term" value="F:hydroxypyruvate reductase [NAD(P)H] activity"/>
    <property type="evidence" value="ECO:0007669"/>
    <property type="project" value="TreeGrafter"/>
</dbReference>
<comment type="caution">
    <text evidence="7">The sequence shown here is derived from an EMBL/GenBank/DDBJ whole genome shotgun (WGS) entry which is preliminary data.</text>
</comment>
<gene>
    <name evidence="7" type="ORF">HNR02_003341</name>
</gene>
<dbReference type="PROSITE" id="PS00670">
    <property type="entry name" value="D_2_HYDROXYACID_DH_2"/>
    <property type="match status" value="1"/>
</dbReference>
<dbReference type="InterPro" id="IPR006140">
    <property type="entry name" value="D-isomer_DH_NAD-bd"/>
</dbReference>
<dbReference type="EMBL" id="JACCFK010000001">
    <property type="protein sequence ID" value="NYI90018.1"/>
    <property type="molecule type" value="Genomic_DNA"/>
</dbReference>
<protein>
    <submittedName>
        <fullName evidence="7">Lactate dehydrogenase-like 2-hydroxyacid dehydrogenase</fullName>
    </submittedName>
</protein>
<evidence type="ECO:0000256" key="2">
    <source>
        <dbReference type="ARBA" id="ARBA00023002"/>
    </source>
</evidence>
<dbReference type="InterPro" id="IPR029753">
    <property type="entry name" value="D-isomer_DH_CS"/>
</dbReference>
<reference evidence="7 8" key="1">
    <citation type="submission" date="2020-07" db="EMBL/GenBank/DDBJ databases">
        <title>Sequencing the genomes of 1000 actinobacteria strains.</title>
        <authorList>
            <person name="Klenk H.-P."/>
        </authorList>
    </citation>
    <scope>NUCLEOTIDE SEQUENCE [LARGE SCALE GENOMIC DNA]</scope>
    <source>
        <strain evidence="7 8">DSM 104006</strain>
    </source>
</reference>
<evidence type="ECO:0000256" key="3">
    <source>
        <dbReference type="ARBA" id="ARBA00023027"/>
    </source>
</evidence>
<feature type="domain" description="D-isomer specific 2-hydroxyacid dehydrogenase NAD-binding" evidence="6">
    <location>
        <begin position="108"/>
        <end position="286"/>
    </location>
</feature>
<evidence type="ECO:0000259" key="5">
    <source>
        <dbReference type="Pfam" id="PF00389"/>
    </source>
</evidence>
<dbReference type="GO" id="GO:0051287">
    <property type="term" value="F:NAD binding"/>
    <property type="evidence" value="ECO:0007669"/>
    <property type="project" value="InterPro"/>
</dbReference>
<evidence type="ECO:0000256" key="4">
    <source>
        <dbReference type="RuleBase" id="RU003719"/>
    </source>
</evidence>
<dbReference type="Pfam" id="PF02826">
    <property type="entry name" value="2-Hacid_dh_C"/>
    <property type="match status" value="1"/>
</dbReference>
<feature type="domain" description="D-isomer specific 2-hydroxyacid dehydrogenase catalytic" evidence="5">
    <location>
        <begin position="3"/>
        <end position="317"/>
    </location>
</feature>
<dbReference type="Proteomes" id="UP000549616">
    <property type="component" value="Unassembled WGS sequence"/>
</dbReference>
<dbReference type="CDD" id="cd05301">
    <property type="entry name" value="GDH"/>
    <property type="match status" value="1"/>
</dbReference>
<name>A0A853B4D6_9PSEU</name>
<dbReference type="AlphaFoldDB" id="A0A853B4D6"/>
<sequence>MRIVVTRRIPEAAMVVLRETGEVWMSGEDRPLTPEELREAVRGADAVVGMLHDRIDGTVADAAGPQLKVVANVAVGYDNVDVPALAERGVTVTNTPGVLTDATADLAFGLLLAVTRRLGEGERLLRARQPWSFHLGFLLGSGLQGKTLGIVGLGQIGQAMARRARAFGMHIVYSGRSRAKPAAEAELSAEHLSFPDLLTTADVVSLHCPLTPQTRHLIDAEALGAMKHSAFLVNTTRGPVVDEPALADALLRREIAGAGLDVFEKEPEVEPRLLEMDNVVVTPHLGSATVETRTEMALLAARNVAAVLAGEGAINEVRPGGDRS</sequence>
<dbReference type="PANTHER" id="PTHR10996:SF283">
    <property type="entry name" value="GLYOXYLATE_HYDROXYPYRUVATE REDUCTASE B"/>
    <property type="match status" value="1"/>
</dbReference>
<evidence type="ECO:0000256" key="1">
    <source>
        <dbReference type="ARBA" id="ARBA00005854"/>
    </source>
</evidence>
<dbReference type="InterPro" id="IPR006139">
    <property type="entry name" value="D-isomer_2_OHA_DH_cat_dom"/>
</dbReference>
<evidence type="ECO:0000259" key="6">
    <source>
        <dbReference type="Pfam" id="PF02826"/>
    </source>
</evidence>
<evidence type="ECO:0000313" key="7">
    <source>
        <dbReference type="EMBL" id="NYI90018.1"/>
    </source>
</evidence>
<dbReference type="Pfam" id="PF00389">
    <property type="entry name" value="2-Hacid_dh"/>
    <property type="match status" value="1"/>
</dbReference>
<keyword evidence="3" id="KW-0520">NAD</keyword>
<dbReference type="InterPro" id="IPR036291">
    <property type="entry name" value="NAD(P)-bd_dom_sf"/>
</dbReference>
<dbReference type="SUPFAM" id="SSF51735">
    <property type="entry name" value="NAD(P)-binding Rossmann-fold domains"/>
    <property type="match status" value="1"/>
</dbReference>
<keyword evidence="8" id="KW-1185">Reference proteome</keyword>
<comment type="similarity">
    <text evidence="1 4">Belongs to the D-isomer specific 2-hydroxyacid dehydrogenase family.</text>
</comment>
<organism evidence="7 8">
    <name type="scientific">Amycolatopsis endophytica</name>
    <dbReference type="NCBI Taxonomy" id="860233"/>
    <lineage>
        <taxon>Bacteria</taxon>
        <taxon>Bacillati</taxon>
        <taxon>Actinomycetota</taxon>
        <taxon>Actinomycetes</taxon>
        <taxon>Pseudonocardiales</taxon>
        <taxon>Pseudonocardiaceae</taxon>
        <taxon>Amycolatopsis</taxon>
    </lineage>
</organism>
<dbReference type="InterPro" id="IPR050223">
    <property type="entry name" value="D-isomer_2-hydroxyacid_DH"/>
</dbReference>
<keyword evidence="2 4" id="KW-0560">Oxidoreductase</keyword>